<evidence type="ECO:0000313" key="2">
    <source>
        <dbReference type="Proteomes" id="UP001207468"/>
    </source>
</evidence>
<protein>
    <submittedName>
        <fullName evidence="1">Uncharacterized protein</fullName>
    </submittedName>
</protein>
<dbReference type="EMBL" id="JAGFNK010000297">
    <property type="protein sequence ID" value="KAI9453602.1"/>
    <property type="molecule type" value="Genomic_DNA"/>
</dbReference>
<dbReference type="Proteomes" id="UP001207468">
    <property type="component" value="Unassembled WGS sequence"/>
</dbReference>
<gene>
    <name evidence="1" type="ORF">F5148DRAFT_1289011</name>
</gene>
<keyword evidence="2" id="KW-1185">Reference proteome</keyword>
<comment type="caution">
    <text evidence="1">The sequence shown here is derived from an EMBL/GenBank/DDBJ whole genome shotgun (WGS) entry which is preliminary data.</text>
</comment>
<name>A0ACC0TYB7_9AGAM</name>
<accession>A0ACC0TYB7</accession>
<organism evidence="1 2">
    <name type="scientific">Russula earlei</name>
    <dbReference type="NCBI Taxonomy" id="71964"/>
    <lineage>
        <taxon>Eukaryota</taxon>
        <taxon>Fungi</taxon>
        <taxon>Dikarya</taxon>
        <taxon>Basidiomycota</taxon>
        <taxon>Agaricomycotina</taxon>
        <taxon>Agaricomycetes</taxon>
        <taxon>Russulales</taxon>
        <taxon>Russulaceae</taxon>
        <taxon>Russula</taxon>
    </lineage>
</organism>
<sequence length="476" mass="52761">MVNFREPAVALQDFAVLKNFWHAINGLYIWEFFTTLDYEWNILRGRRPYRWTIWIYSLTRVTTLVAVILNFVDLDATTRIDCQVGSACRVQVITILIRMCHDLEVWITFELIFSYLGVAAASLLIVLRVYVAYLPVPNPALIEASSIAIWNRNKIVVAIATGVWAVNVAVIIQGKSHPTDDHQCLLTLDLLPGIVRLRSIWSESLRTCLVLNSEINKANITVTLITDVVLLLTVLAGLIGLRRLGGGAFGIGRILWNQGVIWLLLATIAEVPPTIFIYLDLNGAVYSFPVFYMRVSRLTPVLKITDPFNLMFQFPGLITLAIAATRMYRSLTDFVSGSTNMCDSLPLPSSAFRFSRSSMTLISVSQSVQGHEIKPPNAKRNSPAPIPSTRIEVSVDTAYEQFPTSQTSHHGLCTGNVTSGEQPGDKPDGLSPAIDLEAAVWTDCEGRKHNLCRSGLVAYSTERLSSLPHQADPISS</sequence>
<reference evidence="1" key="1">
    <citation type="submission" date="2021-03" db="EMBL/GenBank/DDBJ databases">
        <title>Evolutionary priming and transition to the ectomycorrhizal habit in an iconic lineage of mushroom-forming fungi: is preadaptation a requirement?</title>
        <authorList>
            <consortium name="DOE Joint Genome Institute"/>
            <person name="Looney B.P."/>
            <person name="Miyauchi S."/>
            <person name="Morin E."/>
            <person name="Drula E."/>
            <person name="Courty P.E."/>
            <person name="Chicoki N."/>
            <person name="Fauchery L."/>
            <person name="Kohler A."/>
            <person name="Kuo A."/>
            <person name="LaButti K."/>
            <person name="Pangilinan J."/>
            <person name="Lipzen A."/>
            <person name="Riley R."/>
            <person name="Andreopoulos W."/>
            <person name="He G."/>
            <person name="Johnson J."/>
            <person name="Barry K.W."/>
            <person name="Grigoriev I.V."/>
            <person name="Nagy L."/>
            <person name="Hibbett D."/>
            <person name="Henrissat B."/>
            <person name="Matheny P.B."/>
            <person name="Labbe J."/>
            <person name="Martin A.F."/>
        </authorList>
    </citation>
    <scope>NUCLEOTIDE SEQUENCE</scope>
    <source>
        <strain evidence="1">BPL698</strain>
    </source>
</reference>
<evidence type="ECO:0000313" key="1">
    <source>
        <dbReference type="EMBL" id="KAI9453602.1"/>
    </source>
</evidence>
<proteinExistence type="predicted"/>